<dbReference type="AlphaFoldDB" id="A0A075GLW2"/>
<keyword evidence="2 3" id="KW-0560">Oxidoreductase</keyword>
<dbReference type="EMBL" id="KF900699">
    <property type="protein sequence ID" value="AIF04095.1"/>
    <property type="molecule type" value="Genomic_DNA"/>
</dbReference>
<dbReference type="PANTHER" id="PTHR42760">
    <property type="entry name" value="SHORT-CHAIN DEHYDROGENASES/REDUCTASES FAMILY MEMBER"/>
    <property type="match status" value="1"/>
</dbReference>
<dbReference type="GO" id="GO:0004316">
    <property type="term" value="F:3-oxoacyl-[acyl-carrier-protein] reductase (NADPH) activity"/>
    <property type="evidence" value="ECO:0007669"/>
    <property type="project" value="UniProtKB-EC"/>
</dbReference>
<evidence type="ECO:0000313" key="3">
    <source>
        <dbReference type="EMBL" id="AIF04095.1"/>
    </source>
</evidence>
<protein>
    <submittedName>
        <fullName evidence="3">SDR-family protein (FabG)</fullName>
        <ecNumber evidence="3">1.1.1.100</ecNumber>
    </submittedName>
</protein>
<dbReference type="PRINTS" id="PR00081">
    <property type="entry name" value="GDHRDH"/>
</dbReference>
<comment type="similarity">
    <text evidence="1">Belongs to the short-chain dehydrogenases/reductases (SDR) family.</text>
</comment>
<dbReference type="InterPro" id="IPR036291">
    <property type="entry name" value="NAD(P)-bd_dom_sf"/>
</dbReference>
<evidence type="ECO:0000256" key="2">
    <source>
        <dbReference type="ARBA" id="ARBA00023002"/>
    </source>
</evidence>
<dbReference type="Pfam" id="PF13561">
    <property type="entry name" value="adh_short_C2"/>
    <property type="match status" value="1"/>
</dbReference>
<sequence>MGRVQNQVAVVTGAARGLGQAISYRLAGEGAKLVIGDIDKLGLEATATKIRNGGGEVITLVGDITEEETASKLIKSAITHFGQIDILVNNVGGSRNSKIWQMPVEDWDYTIRLNLRGTFLCTKAAVPHMIERKSGKIICLSSGAREGTPWTAYYEGGAAYSASKAGIHGFMRDLALELAEYSINVNCVAPGPIDTEIAGAKLRRLNETVDFSPNRMTPFGRLGQPSEVADAVLFLASDEASYVSGHTLAVTGGR</sequence>
<dbReference type="InterPro" id="IPR002347">
    <property type="entry name" value="SDR_fam"/>
</dbReference>
<dbReference type="Gene3D" id="3.40.50.720">
    <property type="entry name" value="NAD(P)-binding Rossmann-like Domain"/>
    <property type="match status" value="1"/>
</dbReference>
<dbReference type="EC" id="1.1.1.100" evidence="3"/>
<proteinExistence type="inferred from homology"/>
<organism evidence="3">
    <name type="scientific">uncultured marine group II/III euryarchaeote KM3_170_G02</name>
    <dbReference type="NCBI Taxonomy" id="1457927"/>
    <lineage>
        <taxon>Archaea</taxon>
        <taxon>Methanobacteriati</taxon>
        <taxon>Methanobacteriota</taxon>
        <taxon>environmental samples</taxon>
    </lineage>
</organism>
<name>A0A075GLW2_9EURY</name>
<dbReference type="SUPFAM" id="SSF51735">
    <property type="entry name" value="NAD(P)-binding Rossmann-fold domains"/>
    <property type="match status" value="1"/>
</dbReference>
<evidence type="ECO:0000256" key="1">
    <source>
        <dbReference type="ARBA" id="ARBA00006484"/>
    </source>
</evidence>
<dbReference type="PANTHER" id="PTHR42760:SF133">
    <property type="entry name" value="3-OXOACYL-[ACYL-CARRIER-PROTEIN] REDUCTASE"/>
    <property type="match status" value="1"/>
</dbReference>
<gene>
    <name evidence="3" type="primary">fabG</name>
</gene>
<accession>A0A075GLW2</accession>
<dbReference type="PRINTS" id="PR00080">
    <property type="entry name" value="SDRFAMILY"/>
</dbReference>
<reference evidence="3" key="1">
    <citation type="journal article" date="2014" name="Genome Biol. Evol.">
        <title>Pangenome evidence for extensive interdomain horizontal transfer affecting lineage core and shell genes in uncultured planktonic thaumarchaeota and euryarchaeota.</title>
        <authorList>
            <person name="Deschamps P."/>
            <person name="Zivanovic Y."/>
            <person name="Moreira D."/>
            <person name="Rodriguez-Valera F."/>
            <person name="Lopez-Garcia P."/>
        </authorList>
    </citation>
    <scope>NUCLEOTIDE SEQUENCE</scope>
</reference>
<dbReference type="FunFam" id="3.40.50.720:FF:000084">
    <property type="entry name" value="Short-chain dehydrogenase reductase"/>
    <property type="match status" value="1"/>
</dbReference>